<name>A0A2T7BGQ8_9BACT</name>
<feature type="chain" id="PRO_5015469152" description="Outer membrane protein beta-barrel domain-containing protein" evidence="4">
    <location>
        <begin position="19"/>
        <end position="722"/>
    </location>
</feature>
<dbReference type="Gene3D" id="2.170.130.10">
    <property type="entry name" value="TonB-dependent receptor, plug domain"/>
    <property type="match status" value="1"/>
</dbReference>
<dbReference type="InterPro" id="IPR037066">
    <property type="entry name" value="Plug_dom_sf"/>
</dbReference>
<dbReference type="Pfam" id="PF14905">
    <property type="entry name" value="OMP_b-brl_3"/>
    <property type="match status" value="1"/>
</dbReference>
<organism evidence="6 7">
    <name type="scientific">Chitinophaga parva</name>
    <dbReference type="NCBI Taxonomy" id="2169414"/>
    <lineage>
        <taxon>Bacteria</taxon>
        <taxon>Pseudomonadati</taxon>
        <taxon>Bacteroidota</taxon>
        <taxon>Chitinophagia</taxon>
        <taxon>Chitinophagales</taxon>
        <taxon>Chitinophagaceae</taxon>
        <taxon>Chitinophaga</taxon>
    </lineage>
</organism>
<dbReference type="Proteomes" id="UP000244450">
    <property type="component" value="Unassembled WGS sequence"/>
</dbReference>
<dbReference type="Gene3D" id="2.40.170.20">
    <property type="entry name" value="TonB-dependent receptor, beta-barrel domain"/>
    <property type="match status" value="1"/>
</dbReference>
<keyword evidence="4" id="KW-0732">Signal</keyword>
<feature type="domain" description="Outer membrane protein beta-barrel" evidence="5">
    <location>
        <begin position="299"/>
        <end position="702"/>
    </location>
</feature>
<keyword evidence="2" id="KW-0472">Membrane</keyword>
<reference evidence="6 7" key="1">
    <citation type="submission" date="2018-04" db="EMBL/GenBank/DDBJ databases">
        <title>Chitinophaga fuyangensis sp. nov., isolated from soil in a chemical factory.</title>
        <authorList>
            <person name="Chen K."/>
        </authorList>
    </citation>
    <scope>NUCLEOTIDE SEQUENCE [LARGE SCALE GENOMIC DNA]</scope>
    <source>
        <strain evidence="6 7">LY-1</strain>
    </source>
</reference>
<proteinExistence type="predicted"/>
<keyword evidence="7" id="KW-1185">Reference proteome</keyword>
<evidence type="ECO:0000256" key="3">
    <source>
        <dbReference type="ARBA" id="ARBA00023237"/>
    </source>
</evidence>
<comment type="subcellular location">
    <subcellularLocation>
        <location evidence="1">Cell outer membrane</location>
    </subcellularLocation>
</comment>
<dbReference type="RefSeq" id="WP_108687305.1">
    <property type="nucleotide sequence ID" value="NZ_QCYK01000002.1"/>
</dbReference>
<evidence type="ECO:0000256" key="2">
    <source>
        <dbReference type="ARBA" id="ARBA00023136"/>
    </source>
</evidence>
<dbReference type="PANTHER" id="PTHR40980:SF4">
    <property type="entry name" value="TONB-DEPENDENT RECEPTOR-LIKE BETA-BARREL DOMAIN-CONTAINING PROTEIN"/>
    <property type="match status" value="1"/>
</dbReference>
<evidence type="ECO:0000256" key="4">
    <source>
        <dbReference type="SAM" id="SignalP"/>
    </source>
</evidence>
<dbReference type="GO" id="GO:0009279">
    <property type="term" value="C:cell outer membrane"/>
    <property type="evidence" value="ECO:0007669"/>
    <property type="project" value="UniProtKB-SubCell"/>
</dbReference>
<protein>
    <recommendedName>
        <fullName evidence="5">Outer membrane protein beta-barrel domain-containing protein</fullName>
    </recommendedName>
</protein>
<evidence type="ECO:0000313" key="6">
    <source>
        <dbReference type="EMBL" id="PUZ25465.1"/>
    </source>
</evidence>
<keyword evidence="3" id="KW-0998">Cell outer membrane</keyword>
<comment type="caution">
    <text evidence="6">The sequence shown here is derived from an EMBL/GenBank/DDBJ whole genome shotgun (WGS) entry which is preliminary data.</text>
</comment>
<evidence type="ECO:0000259" key="5">
    <source>
        <dbReference type="Pfam" id="PF14905"/>
    </source>
</evidence>
<dbReference type="OrthoDB" id="905812at2"/>
<dbReference type="InterPro" id="IPR041700">
    <property type="entry name" value="OMP_b-brl_3"/>
</dbReference>
<dbReference type="AlphaFoldDB" id="A0A2T7BGQ8"/>
<dbReference type="PANTHER" id="PTHR40980">
    <property type="entry name" value="PLUG DOMAIN-CONTAINING PROTEIN"/>
    <property type="match status" value="1"/>
</dbReference>
<accession>A0A2T7BGQ8</accession>
<gene>
    <name evidence="6" type="ORF">DCC81_14350</name>
</gene>
<sequence>MKPILVLLFSLYTATAYTQVKTDTLSARRDSMPVKTRQLNAVTIAGHKPIVEQRADRTVFNVENSVGTAGADGLEVLKKAPGVIVTNSNIALAGRSTVGVMLNGRLQELSMEELQGLLKSIPAENIARIEVITTPPARYDAEGNAGLINIITKKNTRAGMNGNLTAAYELTRYGTYSGNGSINYRNGKWNVYANGSGMHGHIHPVYKFQSYYPGQTLEQVDNDLVRNDFGRYQLGADYNITPRHLLGVLYTIGYGSPSQDESTWQHVYNDKHGLDSSLFTHTHTYVNGLRHVMNFSYEWKIDTAGRKLLVDGDFFNRDGDRRGDIQTQRFTGPGSAFAGNSYLQNGGTQQVHVSAVKADVEWPSRVVNLTFGGKVSFINNTSDNVYAAWNGEQYVKDPNQSNVFDYTENTQALYLSGNRTLKQWELQAGLRGEYTETKGVSRTTLQVNHNQYFKLFPTLYVKYRKNEKNAFTINYSRRIERPGFWQMNPFRMYITPTSYTEGNPFLQPSFSHKGEASWLWNDVFTASVFVQEYQHTFAQASNVDTATTSVQYRQENLGNRLQYGFRTNVNFTAGHWWESSLECDGFNSRFTSGLYKGVSTAYNKFTMYLETTNSFFLNSNKSLILSLDGWLTTANQEDFNLQQTIWSMSSGIKWITLKKKLTLAANVNDIFASERVKTTNLYNASRQDLWEDTRQLRLSCTWKFGRNPKPPRTRTRMEEDAR</sequence>
<dbReference type="InterPro" id="IPR036942">
    <property type="entry name" value="Beta-barrel_TonB_sf"/>
</dbReference>
<dbReference type="EMBL" id="QCYK01000002">
    <property type="protein sequence ID" value="PUZ25465.1"/>
    <property type="molecule type" value="Genomic_DNA"/>
</dbReference>
<evidence type="ECO:0000256" key="1">
    <source>
        <dbReference type="ARBA" id="ARBA00004442"/>
    </source>
</evidence>
<dbReference type="SUPFAM" id="SSF56935">
    <property type="entry name" value="Porins"/>
    <property type="match status" value="1"/>
</dbReference>
<evidence type="ECO:0000313" key="7">
    <source>
        <dbReference type="Proteomes" id="UP000244450"/>
    </source>
</evidence>
<feature type="signal peptide" evidence="4">
    <location>
        <begin position="1"/>
        <end position="18"/>
    </location>
</feature>